<dbReference type="CDD" id="cd23424">
    <property type="entry name" value="beta-trefoil_Ricin_BEL-like"/>
    <property type="match status" value="1"/>
</dbReference>
<protein>
    <submittedName>
        <fullName evidence="1">Uncharacterized protein</fullName>
    </submittedName>
</protein>
<organism evidence="1 2">
    <name type="scientific">Sphaerobolus stellatus (strain SS14)</name>
    <dbReference type="NCBI Taxonomy" id="990650"/>
    <lineage>
        <taxon>Eukaryota</taxon>
        <taxon>Fungi</taxon>
        <taxon>Dikarya</taxon>
        <taxon>Basidiomycota</taxon>
        <taxon>Agaricomycotina</taxon>
        <taxon>Agaricomycetes</taxon>
        <taxon>Phallomycetidae</taxon>
        <taxon>Geastrales</taxon>
        <taxon>Sphaerobolaceae</taxon>
        <taxon>Sphaerobolus</taxon>
    </lineage>
</organism>
<evidence type="ECO:0000313" key="2">
    <source>
        <dbReference type="Proteomes" id="UP000054279"/>
    </source>
</evidence>
<dbReference type="PANTHER" id="PTHR39244:SF5">
    <property type="entry name" value="NATTERIN-3-LIKE"/>
    <property type="match status" value="1"/>
</dbReference>
<dbReference type="HOGENOM" id="CLU_073370_0_0_1"/>
<sequence>MSDDLYIPPPGVTFRLLGYVSQEVIFAKPHTGSQGTGIAPLDEKDTSQVFTLTAGTDNHAGLYQIKSINNSLVLYARDDAAYIDVDTQAQDWFKFEPGTGQFTKSFRLIAPDQNQVIFSRTDQEPFLGCINAGQVYRDQLFNFVWAGSYDVVSVDYDLSLGKIVSSQPLVLASQTLTNLSTSDQQMTFTLNQTTTETSQFTYQTGFAVELGTKFTCGLPGLGATDFNVKTTSSNQWSWNETNTFTVSYTATFPVNAKPGATVRAVSTVNKGNLEVPFTMTCKFKDTGITVQTQGVWRGVSTWDLRHTIREYDSAGNPVDIPNIVSATGDAAGSVVSTAGGAAGGAVSTAGGAVGGIVSGVGDAVGSLSGTK</sequence>
<dbReference type="PANTHER" id="PTHR39244">
    <property type="entry name" value="NATTERIN-4"/>
    <property type="match status" value="1"/>
</dbReference>
<evidence type="ECO:0000313" key="1">
    <source>
        <dbReference type="EMBL" id="KIJ34088.1"/>
    </source>
</evidence>
<dbReference type="CDD" id="cd20215">
    <property type="entry name" value="PFM_LSL-like"/>
    <property type="match status" value="1"/>
</dbReference>
<dbReference type="AlphaFoldDB" id="A0A0C9TUQ9"/>
<accession>A0A0C9TUQ9</accession>
<keyword evidence="2" id="KW-1185">Reference proteome</keyword>
<dbReference type="SUPFAM" id="SSF56973">
    <property type="entry name" value="Aerolisin/ETX pore-forming domain"/>
    <property type="match status" value="1"/>
</dbReference>
<name>A0A0C9TUQ9_SPHS4</name>
<dbReference type="Proteomes" id="UP000054279">
    <property type="component" value="Unassembled WGS sequence"/>
</dbReference>
<dbReference type="OrthoDB" id="3224838at2759"/>
<proteinExistence type="predicted"/>
<reference evidence="1 2" key="1">
    <citation type="submission" date="2014-06" db="EMBL/GenBank/DDBJ databases">
        <title>Evolutionary Origins and Diversification of the Mycorrhizal Mutualists.</title>
        <authorList>
            <consortium name="DOE Joint Genome Institute"/>
            <consortium name="Mycorrhizal Genomics Consortium"/>
            <person name="Kohler A."/>
            <person name="Kuo A."/>
            <person name="Nagy L.G."/>
            <person name="Floudas D."/>
            <person name="Copeland A."/>
            <person name="Barry K.W."/>
            <person name="Cichocki N."/>
            <person name="Veneault-Fourrey C."/>
            <person name="LaButti K."/>
            <person name="Lindquist E.A."/>
            <person name="Lipzen A."/>
            <person name="Lundell T."/>
            <person name="Morin E."/>
            <person name="Murat C."/>
            <person name="Riley R."/>
            <person name="Ohm R."/>
            <person name="Sun H."/>
            <person name="Tunlid A."/>
            <person name="Henrissat B."/>
            <person name="Grigoriev I.V."/>
            <person name="Hibbett D.S."/>
            <person name="Martin F."/>
        </authorList>
    </citation>
    <scope>NUCLEOTIDE SEQUENCE [LARGE SCALE GENOMIC DNA]</scope>
    <source>
        <strain evidence="1 2">SS14</strain>
    </source>
</reference>
<dbReference type="Gene3D" id="2.170.15.10">
    <property type="entry name" value="Proaerolysin, chain A, domain 3"/>
    <property type="match status" value="1"/>
</dbReference>
<gene>
    <name evidence="1" type="ORF">M422DRAFT_182500</name>
</gene>
<dbReference type="EMBL" id="KN837204">
    <property type="protein sequence ID" value="KIJ34088.1"/>
    <property type="molecule type" value="Genomic_DNA"/>
</dbReference>
<dbReference type="Gene3D" id="2.80.10.50">
    <property type="match status" value="1"/>
</dbReference>
<dbReference type="InterPro" id="IPR053237">
    <property type="entry name" value="Natterin_C"/>
</dbReference>